<keyword evidence="3" id="KW-0812">Transmembrane</keyword>
<dbReference type="EMBL" id="QEAN01000039">
    <property type="protein sequence ID" value="TPX52324.1"/>
    <property type="molecule type" value="Genomic_DNA"/>
</dbReference>
<comment type="caution">
    <text evidence="4">The sequence shown here is derived from an EMBL/GenBank/DDBJ whole genome shotgun (WGS) entry which is preliminary data.</text>
</comment>
<evidence type="ECO:0000313" key="4">
    <source>
        <dbReference type="EMBL" id="TPX52324.1"/>
    </source>
</evidence>
<keyword evidence="3" id="KW-1133">Transmembrane helix</keyword>
<sequence>MLDGECGGVVAEQTGLVSKDEELGVGLGAAGPAALPQAGVATAWAFGGMLRDRSRMMGKWIPRTAVHVQPPWARGWGSAGRHAGGGRTASDPQSGETLPARLRGLSVHDRYGRPLASFVVWTSLAFMGAQYLWIRLDFEEYRMREDDKLAALQREVDVWKKRAEGGKENAKETDYFYHLTYTDPDAVATRWSYWDICLGANLDLKSLGSYSTNVTRSFSFAIGAASITCYTYLSSRQETKESNIKDGATWVPIEERRKAILNLMS</sequence>
<protein>
    <submittedName>
        <fullName evidence="4">Uncharacterized protein</fullName>
    </submittedName>
</protein>
<keyword evidence="1" id="KW-0175">Coiled coil</keyword>
<dbReference type="VEuPathDB" id="FungiDB:SeMB42_g01496"/>
<evidence type="ECO:0000256" key="1">
    <source>
        <dbReference type="SAM" id="Coils"/>
    </source>
</evidence>
<dbReference type="Proteomes" id="UP000317494">
    <property type="component" value="Unassembled WGS sequence"/>
</dbReference>
<reference evidence="4 5" key="1">
    <citation type="journal article" date="2019" name="Sci. Rep.">
        <title>Comparative genomics of chytrid fungi reveal insights into the obligate biotrophic and pathogenic lifestyle of Synchytrium endobioticum.</title>
        <authorList>
            <person name="van de Vossenberg B.T.L.H."/>
            <person name="Warris S."/>
            <person name="Nguyen H.D.T."/>
            <person name="van Gent-Pelzer M.P.E."/>
            <person name="Joly D.L."/>
            <person name="van de Geest H.C."/>
            <person name="Bonants P.J.M."/>
            <person name="Smith D.S."/>
            <person name="Levesque C.A."/>
            <person name="van der Lee T.A.J."/>
        </authorList>
    </citation>
    <scope>NUCLEOTIDE SEQUENCE [LARGE SCALE GENOMIC DNA]</scope>
    <source>
        <strain evidence="4 5">MB42</strain>
    </source>
</reference>
<evidence type="ECO:0000256" key="3">
    <source>
        <dbReference type="SAM" id="Phobius"/>
    </source>
</evidence>
<evidence type="ECO:0000313" key="5">
    <source>
        <dbReference type="Proteomes" id="UP000317494"/>
    </source>
</evidence>
<dbReference type="AlphaFoldDB" id="A0A507DKZ3"/>
<keyword evidence="3" id="KW-0472">Membrane</keyword>
<evidence type="ECO:0000256" key="2">
    <source>
        <dbReference type="SAM" id="MobiDB-lite"/>
    </source>
</evidence>
<gene>
    <name evidence="4" type="ORF">SeMB42_g01496</name>
</gene>
<feature type="coiled-coil region" evidence="1">
    <location>
        <begin position="142"/>
        <end position="169"/>
    </location>
</feature>
<organism evidence="4 5">
    <name type="scientific">Synchytrium endobioticum</name>
    <dbReference type="NCBI Taxonomy" id="286115"/>
    <lineage>
        <taxon>Eukaryota</taxon>
        <taxon>Fungi</taxon>
        <taxon>Fungi incertae sedis</taxon>
        <taxon>Chytridiomycota</taxon>
        <taxon>Chytridiomycota incertae sedis</taxon>
        <taxon>Chytridiomycetes</taxon>
        <taxon>Synchytriales</taxon>
        <taxon>Synchytriaceae</taxon>
        <taxon>Synchytrium</taxon>
    </lineage>
</organism>
<proteinExistence type="predicted"/>
<accession>A0A507DKZ3</accession>
<feature type="transmembrane region" description="Helical" evidence="3">
    <location>
        <begin position="29"/>
        <end position="50"/>
    </location>
</feature>
<name>A0A507DKZ3_9FUNG</name>
<feature type="region of interest" description="Disordered" evidence="2">
    <location>
        <begin position="77"/>
        <end position="98"/>
    </location>
</feature>
<feature type="transmembrane region" description="Helical" evidence="3">
    <location>
        <begin position="115"/>
        <end position="134"/>
    </location>
</feature>
<keyword evidence="5" id="KW-1185">Reference proteome</keyword>